<dbReference type="InterPro" id="IPR036890">
    <property type="entry name" value="HATPase_C_sf"/>
</dbReference>
<dbReference type="SMART" id="SM00086">
    <property type="entry name" value="PAC"/>
    <property type="match status" value="2"/>
</dbReference>
<dbReference type="CDD" id="cd00082">
    <property type="entry name" value="HisKA"/>
    <property type="match status" value="1"/>
</dbReference>
<feature type="domain" description="Histidine kinase" evidence="7">
    <location>
        <begin position="418"/>
        <end position="634"/>
    </location>
</feature>
<evidence type="ECO:0000259" key="7">
    <source>
        <dbReference type="PROSITE" id="PS50109"/>
    </source>
</evidence>
<dbReference type="CDD" id="cd17546">
    <property type="entry name" value="REC_hyHK_CKI1_RcsC-like"/>
    <property type="match status" value="1"/>
</dbReference>
<dbReference type="NCBIfam" id="TIGR00229">
    <property type="entry name" value="sensory_box"/>
    <property type="match status" value="1"/>
</dbReference>
<evidence type="ECO:0000256" key="1">
    <source>
        <dbReference type="ARBA" id="ARBA00000085"/>
    </source>
</evidence>
<evidence type="ECO:0000259" key="10">
    <source>
        <dbReference type="PROSITE" id="PS50113"/>
    </source>
</evidence>
<dbReference type="SUPFAM" id="SSF55785">
    <property type="entry name" value="PYP-like sensor domain (PAS domain)"/>
    <property type="match status" value="3"/>
</dbReference>
<dbReference type="Gene3D" id="1.10.287.130">
    <property type="match status" value="1"/>
</dbReference>
<keyword evidence="6" id="KW-0175">Coiled coil</keyword>
<protein>
    <recommendedName>
        <fullName evidence="2">histidine kinase</fullName>
        <ecNumber evidence="2">2.7.13.3</ecNumber>
    </recommendedName>
</protein>
<dbReference type="PROSITE" id="PS50110">
    <property type="entry name" value="RESPONSE_REGULATORY"/>
    <property type="match status" value="1"/>
</dbReference>
<keyword evidence="12" id="KW-1185">Reference proteome</keyword>
<dbReference type="Pfam" id="PF00512">
    <property type="entry name" value="HisKA"/>
    <property type="match status" value="1"/>
</dbReference>
<dbReference type="EMBL" id="JBHTLQ010000042">
    <property type="protein sequence ID" value="MFD1192049.1"/>
    <property type="molecule type" value="Genomic_DNA"/>
</dbReference>
<dbReference type="InterPro" id="IPR013656">
    <property type="entry name" value="PAS_4"/>
</dbReference>
<dbReference type="Proteomes" id="UP001597216">
    <property type="component" value="Unassembled WGS sequence"/>
</dbReference>
<evidence type="ECO:0000313" key="12">
    <source>
        <dbReference type="Proteomes" id="UP001597216"/>
    </source>
</evidence>
<feature type="coiled-coil region" evidence="6">
    <location>
        <begin position="377"/>
        <end position="411"/>
    </location>
</feature>
<dbReference type="InterPro" id="IPR035965">
    <property type="entry name" value="PAS-like_dom_sf"/>
</dbReference>
<feature type="domain" description="PAC" evidence="10">
    <location>
        <begin position="89"/>
        <end position="141"/>
    </location>
</feature>
<dbReference type="InterPro" id="IPR005467">
    <property type="entry name" value="His_kinase_dom"/>
</dbReference>
<dbReference type="SMART" id="SM00388">
    <property type="entry name" value="HisKA"/>
    <property type="match status" value="1"/>
</dbReference>
<dbReference type="SUPFAM" id="SSF52172">
    <property type="entry name" value="CheY-like"/>
    <property type="match status" value="1"/>
</dbReference>
<evidence type="ECO:0000256" key="4">
    <source>
        <dbReference type="ARBA" id="ARBA00023012"/>
    </source>
</evidence>
<dbReference type="InterPro" id="IPR001789">
    <property type="entry name" value="Sig_transdc_resp-reg_receiver"/>
</dbReference>
<evidence type="ECO:0000313" key="11">
    <source>
        <dbReference type="EMBL" id="MFD1192049.1"/>
    </source>
</evidence>
<proteinExistence type="predicted"/>
<reference evidence="12" key="1">
    <citation type="journal article" date="2019" name="Int. J. Syst. Evol. Microbiol.">
        <title>The Global Catalogue of Microorganisms (GCM) 10K type strain sequencing project: providing services to taxonomists for standard genome sequencing and annotation.</title>
        <authorList>
            <consortium name="The Broad Institute Genomics Platform"/>
            <consortium name="The Broad Institute Genome Sequencing Center for Infectious Disease"/>
            <person name="Wu L."/>
            <person name="Ma J."/>
        </authorList>
    </citation>
    <scope>NUCLEOTIDE SEQUENCE [LARGE SCALE GENOMIC DNA]</scope>
    <source>
        <strain evidence="12">CCUG 55074</strain>
    </source>
</reference>
<dbReference type="CDD" id="cd00130">
    <property type="entry name" value="PAS"/>
    <property type="match status" value="1"/>
</dbReference>
<dbReference type="GO" id="GO:0005524">
    <property type="term" value="F:ATP binding"/>
    <property type="evidence" value="ECO:0007669"/>
    <property type="project" value="UniProtKB-KW"/>
</dbReference>
<dbReference type="CDD" id="cd16922">
    <property type="entry name" value="HATPase_EvgS-ArcB-TorS-like"/>
    <property type="match status" value="1"/>
</dbReference>
<keyword evidence="11" id="KW-0547">Nucleotide-binding</keyword>
<dbReference type="PANTHER" id="PTHR45339:SF1">
    <property type="entry name" value="HYBRID SIGNAL TRANSDUCTION HISTIDINE KINASE J"/>
    <property type="match status" value="1"/>
</dbReference>
<dbReference type="Pfam" id="PF02518">
    <property type="entry name" value="HATPase_c"/>
    <property type="match status" value="1"/>
</dbReference>
<dbReference type="InterPro" id="IPR004358">
    <property type="entry name" value="Sig_transdc_His_kin-like_C"/>
</dbReference>
<dbReference type="InterPro" id="IPR003661">
    <property type="entry name" value="HisK_dim/P_dom"/>
</dbReference>
<feature type="domain" description="Response regulatory" evidence="8">
    <location>
        <begin position="659"/>
        <end position="778"/>
    </location>
</feature>
<dbReference type="Gene3D" id="3.40.50.2300">
    <property type="match status" value="1"/>
</dbReference>
<dbReference type="InterPro" id="IPR000700">
    <property type="entry name" value="PAS-assoc_C"/>
</dbReference>
<dbReference type="InterPro" id="IPR011006">
    <property type="entry name" value="CheY-like_superfamily"/>
</dbReference>
<evidence type="ECO:0000256" key="3">
    <source>
        <dbReference type="ARBA" id="ARBA00022553"/>
    </source>
</evidence>
<name>A0ABW3T4C6_9CAUL</name>
<keyword evidence="3 5" id="KW-0597">Phosphoprotein</keyword>
<comment type="catalytic activity">
    <reaction evidence="1">
        <text>ATP + protein L-histidine = ADP + protein N-phospho-L-histidine.</text>
        <dbReference type="EC" id="2.7.13.3"/>
    </reaction>
</comment>
<dbReference type="InterPro" id="IPR003594">
    <property type="entry name" value="HATPase_dom"/>
</dbReference>
<dbReference type="Pfam" id="PF00072">
    <property type="entry name" value="Response_reg"/>
    <property type="match status" value="1"/>
</dbReference>
<dbReference type="PANTHER" id="PTHR45339">
    <property type="entry name" value="HYBRID SIGNAL TRANSDUCTION HISTIDINE KINASE J"/>
    <property type="match status" value="1"/>
</dbReference>
<dbReference type="PROSITE" id="PS50112">
    <property type="entry name" value="PAS"/>
    <property type="match status" value="1"/>
</dbReference>
<evidence type="ECO:0000259" key="8">
    <source>
        <dbReference type="PROSITE" id="PS50110"/>
    </source>
</evidence>
<accession>A0ABW3T4C6</accession>
<comment type="caution">
    <text evidence="11">The sequence shown here is derived from an EMBL/GenBank/DDBJ whole genome shotgun (WGS) entry which is preliminary data.</text>
</comment>
<keyword evidence="11" id="KW-0067">ATP-binding</keyword>
<dbReference type="InterPro" id="IPR036097">
    <property type="entry name" value="HisK_dim/P_sf"/>
</dbReference>
<gene>
    <name evidence="11" type="ORF">ACFQ27_15785</name>
</gene>
<dbReference type="SMART" id="SM00448">
    <property type="entry name" value="REC"/>
    <property type="match status" value="1"/>
</dbReference>
<evidence type="ECO:0000259" key="9">
    <source>
        <dbReference type="PROSITE" id="PS50112"/>
    </source>
</evidence>
<evidence type="ECO:0000256" key="2">
    <source>
        <dbReference type="ARBA" id="ARBA00012438"/>
    </source>
</evidence>
<evidence type="ECO:0000256" key="5">
    <source>
        <dbReference type="PROSITE-ProRule" id="PRU00169"/>
    </source>
</evidence>
<dbReference type="SMART" id="SM00091">
    <property type="entry name" value="PAS"/>
    <property type="match status" value="2"/>
</dbReference>
<dbReference type="InterPro" id="IPR000014">
    <property type="entry name" value="PAS"/>
</dbReference>
<dbReference type="EC" id="2.7.13.3" evidence="2"/>
<dbReference type="Gene3D" id="3.30.565.10">
    <property type="entry name" value="Histidine kinase-like ATPase, C-terminal domain"/>
    <property type="match status" value="1"/>
</dbReference>
<dbReference type="PROSITE" id="PS50113">
    <property type="entry name" value="PAC"/>
    <property type="match status" value="1"/>
</dbReference>
<dbReference type="InterPro" id="IPR001610">
    <property type="entry name" value="PAC"/>
</dbReference>
<dbReference type="SMART" id="SM00387">
    <property type="entry name" value="HATPase_c"/>
    <property type="match status" value="1"/>
</dbReference>
<keyword evidence="4" id="KW-0902">Two-component regulatory system</keyword>
<dbReference type="RefSeq" id="WP_377354280.1">
    <property type="nucleotide sequence ID" value="NZ_JBHTLQ010000042.1"/>
</dbReference>
<dbReference type="SUPFAM" id="SSF55874">
    <property type="entry name" value="ATPase domain of HSP90 chaperone/DNA topoisomerase II/histidine kinase"/>
    <property type="match status" value="1"/>
</dbReference>
<dbReference type="SUPFAM" id="SSF47384">
    <property type="entry name" value="Homodimeric domain of signal transducing histidine kinase"/>
    <property type="match status" value="1"/>
</dbReference>
<organism evidence="11 12">
    <name type="scientific">Phenylobacterium conjunctum</name>
    <dbReference type="NCBI Taxonomy" id="1298959"/>
    <lineage>
        <taxon>Bacteria</taxon>
        <taxon>Pseudomonadati</taxon>
        <taxon>Pseudomonadota</taxon>
        <taxon>Alphaproteobacteria</taxon>
        <taxon>Caulobacterales</taxon>
        <taxon>Caulobacteraceae</taxon>
        <taxon>Phenylobacterium</taxon>
    </lineage>
</organism>
<feature type="modified residue" description="4-aspartylphosphate" evidence="5">
    <location>
        <position position="708"/>
    </location>
</feature>
<dbReference type="Pfam" id="PF08448">
    <property type="entry name" value="PAS_4"/>
    <property type="match status" value="2"/>
</dbReference>
<dbReference type="Gene3D" id="3.30.450.20">
    <property type="entry name" value="PAS domain"/>
    <property type="match status" value="3"/>
</dbReference>
<feature type="domain" description="PAS" evidence="9">
    <location>
        <begin position="31"/>
        <end position="87"/>
    </location>
</feature>
<evidence type="ECO:0000256" key="6">
    <source>
        <dbReference type="SAM" id="Coils"/>
    </source>
</evidence>
<dbReference type="PRINTS" id="PR00344">
    <property type="entry name" value="BCTRLSENSOR"/>
</dbReference>
<dbReference type="PROSITE" id="PS50109">
    <property type="entry name" value="HIS_KIN"/>
    <property type="match status" value="1"/>
</dbReference>
<sequence length="785" mass="85366">MVGLVPTRNTAEVDLVARLHELSRTGTHSRMLLDREGRIVWVNNGFERMTGLSAAQACGQTPPQLLQPPNADACARTDFTARIVEGQAFRLEIEIRGPDGASTWGDLHVRPLHGEDGGVEGFTGLLIESSETHRLQEQLKAAATSLSSAAELARLGGWEVDLRRNEVRLSLELNAILGRPRLVEPIDGALNLYVEDERERVGGLIGAAIATGERLEFEAKALTGDGQEIWLRVIGQPEMVGGRCVAVRGASQDITGLVQANADLKASERFARGVFDGISAFIMVIDADGVIVEANKAFRTAAADLAKVDAYPMRRNLFSILSTLPGRHGAALTKGIRAVLAGERPNFSRAYTSSSGEWFRCTASRFDGDGPVRCVVITQTIEDLKRQERRLMEMNQRLKRARDEANSASAAKSAFLATMSHEIRTPLNGVLGMAQAMARDELSPAQRERLGVVRQAGETLLTLLNDLLDLSRIESGRLELEDGVLDIRRFVAGAQATFTTLAADKDVSLTIEVAPEAEGQWRGDPTRVRQILYNLVSNAVKFTARGSVQVRVRREEPHLILEVADTGPGIPSDRMGLLFEKFVQVDTSTTRRYGGSGLGLSICRELTEMMGGDIEAQSQEGVGSVFTVRLPLERAPDSLLASQALADDATLSAAPAGLRILAAEDNPMNQLVLKTLLAQLDLEVTCVADGRQAVEAWASDAWDAVLMDVQMPVMDGPDATREIRRLERETGRARTPIIALTANAMAHHHEEYLSAGMDVLVPKPLQLERLLIAIQQVLEDEEATA</sequence>